<accession>A0A6C0HP53</accession>
<dbReference type="AlphaFoldDB" id="A0A6C0HP53"/>
<proteinExistence type="predicted"/>
<dbReference type="EMBL" id="MN740001">
    <property type="protein sequence ID" value="QHT82461.1"/>
    <property type="molecule type" value="Genomic_DNA"/>
</dbReference>
<protein>
    <submittedName>
        <fullName evidence="1">Uncharacterized protein</fullName>
    </submittedName>
</protein>
<name>A0A6C0HP53_9ZZZZ</name>
<organism evidence="1">
    <name type="scientific">viral metagenome</name>
    <dbReference type="NCBI Taxonomy" id="1070528"/>
    <lineage>
        <taxon>unclassified sequences</taxon>
        <taxon>metagenomes</taxon>
        <taxon>organismal metagenomes</taxon>
    </lineage>
</organism>
<sequence>MSYIDERVEEFRRWILKKDRLLLKSTYIDADKQFKLECKKSNLNCLSEFKKISELIIRWIKNSDMMFIVREIDVEYINLYIKIVLDINDFNNIELTANNRVLELETEYASLLYVAEFKLNTINSEILNRENKNKKTHK</sequence>
<reference evidence="1" key="1">
    <citation type="journal article" date="2020" name="Nature">
        <title>Giant virus diversity and host interactions through global metagenomics.</title>
        <authorList>
            <person name="Schulz F."/>
            <person name="Roux S."/>
            <person name="Paez-Espino D."/>
            <person name="Jungbluth S."/>
            <person name="Walsh D.A."/>
            <person name="Denef V.J."/>
            <person name="McMahon K.D."/>
            <person name="Konstantinidis K.T."/>
            <person name="Eloe-Fadrosh E.A."/>
            <person name="Kyrpides N.C."/>
            <person name="Woyke T."/>
        </authorList>
    </citation>
    <scope>NUCLEOTIDE SEQUENCE</scope>
    <source>
        <strain evidence="1">GVMAG-M-3300023184-161</strain>
    </source>
</reference>
<evidence type="ECO:0000313" key="1">
    <source>
        <dbReference type="EMBL" id="QHT82461.1"/>
    </source>
</evidence>